<feature type="domain" description="Aminotransferase class I/classII large" evidence="7">
    <location>
        <begin position="38"/>
        <end position="397"/>
    </location>
</feature>
<reference evidence="8 9" key="1">
    <citation type="submission" date="2018-11" db="EMBL/GenBank/DDBJ databases">
        <authorList>
            <consortium name="Pathogen Informatics"/>
        </authorList>
    </citation>
    <scope>NUCLEOTIDE SEQUENCE [LARGE SCALE GENOMIC DNA]</scope>
    <source>
        <strain evidence="8 9">NCTC10327</strain>
    </source>
</reference>
<evidence type="ECO:0000256" key="4">
    <source>
        <dbReference type="ARBA" id="ARBA00022679"/>
    </source>
</evidence>
<dbReference type="AlphaFoldDB" id="A0A7Z8Y8M8"/>
<evidence type="ECO:0000256" key="5">
    <source>
        <dbReference type="ARBA" id="ARBA00022898"/>
    </source>
</evidence>
<dbReference type="PRINTS" id="PR00753">
    <property type="entry name" value="ACCSYNTHASE"/>
</dbReference>
<keyword evidence="3 6" id="KW-0032">Aminotransferase</keyword>
<dbReference type="RefSeq" id="WP_185933814.1">
    <property type="nucleotide sequence ID" value="NZ_UYIO01000001.1"/>
</dbReference>
<dbReference type="PANTHER" id="PTHR46383:SF1">
    <property type="entry name" value="ASPARTATE AMINOTRANSFERASE"/>
    <property type="match status" value="1"/>
</dbReference>
<comment type="similarity">
    <text evidence="2 6">Belongs to the class-I pyridoxal-phosphate-dependent aminotransferase family.</text>
</comment>
<dbReference type="CDD" id="cd00609">
    <property type="entry name" value="AAT_like"/>
    <property type="match status" value="1"/>
</dbReference>
<comment type="caution">
    <text evidence="8">The sequence shown here is derived from an EMBL/GenBank/DDBJ whole genome shotgun (WGS) entry which is preliminary data.</text>
</comment>
<dbReference type="InterPro" id="IPR050596">
    <property type="entry name" value="AspAT/PAT-like"/>
</dbReference>
<dbReference type="InterPro" id="IPR015421">
    <property type="entry name" value="PyrdxlP-dep_Trfase_major"/>
</dbReference>
<dbReference type="Gene3D" id="3.90.1150.10">
    <property type="entry name" value="Aspartate Aminotransferase, domain 1"/>
    <property type="match status" value="1"/>
</dbReference>
<evidence type="ECO:0000256" key="3">
    <source>
        <dbReference type="ARBA" id="ARBA00022576"/>
    </source>
</evidence>
<evidence type="ECO:0000313" key="9">
    <source>
        <dbReference type="Proteomes" id="UP000269974"/>
    </source>
</evidence>
<dbReference type="GO" id="GO:0030170">
    <property type="term" value="F:pyridoxal phosphate binding"/>
    <property type="evidence" value="ECO:0007669"/>
    <property type="project" value="InterPro"/>
</dbReference>
<name>A0A7Z8Y8M8_9ACTO</name>
<dbReference type="EC" id="2.6.1.-" evidence="6"/>
<evidence type="ECO:0000259" key="7">
    <source>
        <dbReference type="Pfam" id="PF00155"/>
    </source>
</evidence>
<evidence type="ECO:0000256" key="1">
    <source>
        <dbReference type="ARBA" id="ARBA00001933"/>
    </source>
</evidence>
<dbReference type="GO" id="GO:0006520">
    <property type="term" value="P:amino acid metabolic process"/>
    <property type="evidence" value="ECO:0007669"/>
    <property type="project" value="InterPro"/>
</dbReference>
<dbReference type="SUPFAM" id="SSF53383">
    <property type="entry name" value="PLP-dependent transferases"/>
    <property type="match status" value="1"/>
</dbReference>
<dbReference type="InterPro" id="IPR004838">
    <property type="entry name" value="NHTrfase_class1_PyrdxlP-BS"/>
</dbReference>
<evidence type="ECO:0000256" key="2">
    <source>
        <dbReference type="ARBA" id="ARBA00007441"/>
    </source>
</evidence>
<protein>
    <recommendedName>
        <fullName evidence="6">Aminotransferase</fullName>
        <ecNumber evidence="6">2.6.1.-</ecNumber>
    </recommendedName>
</protein>
<dbReference type="InterPro" id="IPR015422">
    <property type="entry name" value="PyrdxlP-dep_Trfase_small"/>
</dbReference>
<dbReference type="InterPro" id="IPR004839">
    <property type="entry name" value="Aminotransferase_I/II_large"/>
</dbReference>
<sequence length="405" mass="44346">MTKNCSSRRVSRRLAAVQGSATLAADARAKAMLAQGRPVISFGVGQPNFPTPDFVVRAAQEAAADPRNHGYSAGPGLPELRTAIAAKTKRDSGVVIDPENIVVTNGAKQANFEAWAAVLDPGDEVILPAPYWTTYPETIKFYGGLPVEVFAGPENGYKITVEQLEAVTTPRTRALLLCTPNNPTGAVYSAAELREIGAWALRHDVWLVIDEIYEYLVYGDTTMAYMLAEVPEMQERTLIISGVSKSYAMTGWRLGWLYGPAEAMQAVRNYHSHLTGNVANVVQRAAIAALEGPRDEIENMRQAFDRRRLRLVELLRQIEGFEVIEPQGAFYVFVGVQAWIGRQLRGVTITSSQVLADLLLEHAEVALVPGEAFGAPGYLRFSYSLSDADLEEGCARITKLLRTAF</sequence>
<dbReference type="InterPro" id="IPR015424">
    <property type="entry name" value="PyrdxlP-dep_Trfase"/>
</dbReference>
<dbReference type="EMBL" id="UYIO01000001">
    <property type="protein sequence ID" value="VDG75968.1"/>
    <property type="molecule type" value="Genomic_DNA"/>
</dbReference>
<dbReference type="GO" id="GO:0008483">
    <property type="term" value="F:transaminase activity"/>
    <property type="evidence" value="ECO:0007669"/>
    <property type="project" value="UniProtKB-KW"/>
</dbReference>
<dbReference type="Proteomes" id="UP000269974">
    <property type="component" value="Unassembled WGS sequence"/>
</dbReference>
<proteinExistence type="inferred from homology"/>
<evidence type="ECO:0000313" key="8">
    <source>
        <dbReference type="EMBL" id="VDG75968.1"/>
    </source>
</evidence>
<dbReference type="Pfam" id="PF00155">
    <property type="entry name" value="Aminotran_1_2"/>
    <property type="match status" value="1"/>
</dbReference>
<dbReference type="FunFam" id="3.40.640.10:FF:000033">
    <property type="entry name" value="Aspartate aminotransferase"/>
    <property type="match status" value="1"/>
</dbReference>
<dbReference type="Gene3D" id="3.40.640.10">
    <property type="entry name" value="Type I PLP-dependent aspartate aminotransferase-like (Major domain)"/>
    <property type="match status" value="1"/>
</dbReference>
<organism evidence="8 9">
    <name type="scientific">Actinobaculum suis</name>
    <dbReference type="NCBI Taxonomy" id="1657"/>
    <lineage>
        <taxon>Bacteria</taxon>
        <taxon>Bacillati</taxon>
        <taxon>Actinomycetota</taxon>
        <taxon>Actinomycetes</taxon>
        <taxon>Actinomycetales</taxon>
        <taxon>Actinomycetaceae</taxon>
        <taxon>Actinobaculum</taxon>
    </lineage>
</organism>
<keyword evidence="4 6" id="KW-0808">Transferase</keyword>
<gene>
    <name evidence="8" type="primary">aspB</name>
    <name evidence="8" type="ORF">NCTC10327_00651</name>
</gene>
<keyword evidence="5" id="KW-0663">Pyridoxal phosphate</keyword>
<dbReference type="PANTHER" id="PTHR46383">
    <property type="entry name" value="ASPARTATE AMINOTRANSFERASE"/>
    <property type="match status" value="1"/>
</dbReference>
<dbReference type="PROSITE" id="PS00105">
    <property type="entry name" value="AA_TRANSFER_CLASS_1"/>
    <property type="match status" value="1"/>
</dbReference>
<comment type="cofactor">
    <cofactor evidence="1 6">
        <name>pyridoxal 5'-phosphate</name>
        <dbReference type="ChEBI" id="CHEBI:597326"/>
    </cofactor>
</comment>
<evidence type="ECO:0000256" key="6">
    <source>
        <dbReference type="RuleBase" id="RU000481"/>
    </source>
</evidence>
<accession>A0A7Z8Y8M8</accession>